<feature type="region of interest" description="Disordered" evidence="1">
    <location>
        <begin position="587"/>
        <end position="606"/>
    </location>
</feature>
<sequence>MAEPIVGTSPSISPDPPFTIPPAPNTAQNDIDAQIANYYNLVLSLKSQRNTHTPIFRLPADLLVLIFQDVVWVDMDRDPFGWGDHYDDPVEAYMPWRCPAFTQVCRDWRLLSLATPSLWRYIRLTHPLAWMKEQLARSQSYPLTLWHTFNASRDAPLDFLEDPFPYIAFAEPWRVEVIRLNAFGPHLESLTNLRHPHPLLRIVILSSVEVFQMPDDIFGGSAPLLRHLRLINCYPPTSSPAFAGLTELSVTCSFGYSVYLNCTDTLRCLQGIPLLEKLTLHDSRLGLSDLIAGASHTWEGDVHIGRLRTIDIRGHPEYCRFLAHIDCPTISKADIRTFSCHNTTDDFPLRGASRLAAYAAERCPSLHSLKLGVNNLHSTWVIALDAPRTDPLSETTAVFTCEFHAESFPNHTQEQAIVQFFEALPLERLQNLRLAHATDLSSADWHRIFACTPNLSEITISPYSQAFMDAFTNSSAADHTTPLPSLQTLVITAWRTSGETYLRRFDALNAAVEARASSSRGGSGLSKLVIKDCFISEEQIEQLRSIVLVEWDGYERGDHNYSFIPSNEHSDGDDDSRDEYLDLLDAHDGWDDSEEGTASEDENLWS</sequence>
<gene>
    <name evidence="2" type="ORF">HGRIS_011787</name>
</gene>
<protein>
    <recommendedName>
        <fullName evidence="4">F-box domain-containing protein</fullName>
    </recommendedName>
</protein>
<proteinExistence type="predicted"/>
<dbReference type="InterPro" id="IPR032675">
    <property type="entry name" value="LRR_dom_sf"/>
</dbReference>
<keyword evidence="3" id="KW-1185">Reference proteome</keyword>
<evidence type="ECO:0000313" key="3">
    <source>
        <dbReference type="Proteomes" id="UP001556367"/>
    </source>
</evidence>
<dbReference type="EMBL" id="JASNQZ010000002">
    <property type="protein sequence ID" value="KAL0960152.1"/>
    <property type="molecule type" value="Genomic_DNA"/>
</dbReference>
<dbReference type="PANTHER" id="PTHR38926">
    <property type="entry name" value="F-BOX DOMAIN CONTAINING PROTEIN, EXPRESSED"/>
    <property type="match status" value="1"/>
</dbReference>
<dbReference type="Proteomes" id="UP001556367">
    <property type="component" value="Unassembled WGS sequence"/>
</dbReference>
<reference evidence="3" key="1">
    <citation type="submission" date="2024-06" db="EMBL/GenBank/DDBJ databases">
        <title>Multi-omics analyses provide insights into the biosynthesis of the anticancer antibiotic pleurotin in Hohenbuehelia grisea.</title>
        <authorList>
            <person name="Weaver J.A."/>
            <person name="Alberti F."/>
        </authorList>
    </citation>
    <scope>NUCLEOTIDE SEQUENCE [LARGE SCALE GENOMIC DNA]</scope>
    <source>
        <strain evidence="3">T-177</strain>
    </source>
</reference>
<feature type="region of interest" description="Disordered" evidence="1">
    <location>
        <begin position="1"/>
        <end position="26"/>
    </location>
</feature>
<evidence type="ECO:0000256" key="1">
    <source>
        <dbReference type="SAM" id="MobiDB-lite"/>
    </source>
</evidence>
<dbReference type="Gene3D" id="1.20.1280.50">
    <property type="match status" value="1"/>
</dbReference>
<evidence type="ECO:0008006" key="4">
    <source>
        <dbReference type="Google" id="ProtNLM"/>
    </source>
</evidence>
<feature type="compositionally biased region" description="Acidic residues" evidence="1">
    <location>
        <begin position="591"/>
        <end position="606"/>
    </location>
</feature>
<feature type="compositionally biased region" description="Pro residues" evidence="1">
    <location>
        <begin position="13"/>
        <end position="24"/>
    </location>
</feature>
<evidence type="ECO:0000313" key="2">
    <source>
        <dbReference type="EMBL" id="KAL0960152.1"/>
    </source>
</evidence>
<dbReference type="SUPFAM" id="SSF52047">
    <property type="entry name" value="RNI-like"/>
    <property type="match status" value="1"/>
</dbReference>
<dbReference type="Gene3D" id="3.80.10.10">
    <property type="entry name" value="Ribonuclease Inhibitor"/>
    <property type="match status" value="1"/>
</dbReference>
<name>A0ABR3JYE0_9AGAR</name>
<comment type="caution">
    <text evidence="2">The sequence shown here is derived from an EMBL/GenBank/DDBJ whole genome shotgun (WGS) entry which is preliminary data.</text>
</comment>
<dbReference type="PANTHER" id="PTHR38926:SF5">
    <property type="entry name" value="F-BOX AND LEUCINE-RICH REPEAT PROTEIN 6"/>
    <property type="match status" value="1"/>
</dbReference>
<accession>A0ABR3JYE0</accession>
<organism evidence="2 3">
    <name type="scientific">Hohenbuehelia grisea</name>
    <dbReference type="NCBI Taxonomy" id="104357"/>
    <lineage>
        <taxon>Eukaryota</taxon>
        <taxon>Fungi</taxon>
        <taxon>Dikarya</taxon>
        <taxon>Basidiomycota</taxon>
        <taxon>Agaricomycotina</taxon>
        <taxon>Agaricomycetes</taxon>
        <taxon>Agaricomycetidae</taxon>
        <taxon>Agaricales</taxon>
        <taxon>Pleurotineae</taxon>
        <taxon>Pleurotaceae</taxon>
        <taxon>Hohenbuehelia</taxon>
    </lineage>
</organism>